<gene>
    <name evidence="3" type="ORF">Scaly_2790200</name>
</gene>
<dbReference type="GO" id="GO:0006421">
    <property type="term" value="P:asparaginyl-tRNA aminoacylation"/>
    <property type="evidence" value="ECO:0007669"/>
    <property type="project" value="TreeGrafter"/>
</dbReference>
<dbReference type="GO" id="GO:0004816">
    <property type="term" value="F:asparagine-tRNA ligase activity"/>
    <property type="evidence" value="ECO:0007669"/>
    <property type="project" value="TreeGrafter"/>
</dbReference>
<comment type="caution">
    <text evidence="3">The sequence shown here is derived from an EMBL/GenBank/DDBJ whole genome shotgun (WGS) entry which is preliminary data.</text>
</comment>
<dbReference type="EMBL" id="JACGWM010001870">
    <property type="protein sequence ID" value="KAL0286553.1"/>
    <property type="molecule type" value="Genomic_DNA"/>
</dbReference>
<keyword evidence="2" id="KW-0030">Aminoacyl-tRNA synthetase</keyword>
<accession>A0AAW2IYQ4</accession>
<dbReference type="PANTHER" id="PTHR22594">
    <property type="entry name" value="ASPARTYL/LYSYL-TRNA SYNTHETASE"/>
    <property type="match status" value="1"/>
</dbReference>
<keyword evidence="1" id="KW-0648">Protein biosynthesis</keyword>
<evidence type="ECO:0000256" key="1">
    <source>
        <dbReference type="ARBA" id="ARBA00022917"/>
    </source>
</evidence>
<reference evidence="3" key="1">
    <citation type="submission" date="2020-06" db="EMBL/GenBank/DDBJ databases">
        <authorList>
            <person name="Li T."/>
            <person name="Hu X."/>
            <person name="Zhang T."/>
            <person name="Song X."/>
            <person name="Zhang H."/>
            <person name="Dai N."/>
            <person name="Sheng W."/>
            <person name="Hou X."/>
            <person name="Wei L."/>
        </authorList>
    </citation>
    <scope>NUCLEOTIDE SEQUENCE</scope>
    <source>
        <strain evidence="3">KEN8</strain>
        <tissue evidence="3">Leaf</tissue>
    </source>
</reference>
<name>A0AAW2IYQ4_9LAMI</name>
<dbReference type="PANTHER" id="PTHR22594:SF54">
    <property type="entry name" value="ASPARAGINE--TRNA LIGASE, CYTOPLASMIC 1-RELATED"/>
    <property type="match status" value="1"/>
</dbReference>
<dbReference type="Gene3D" id="3.30.930.10">
    <property type="entry name" value="Bira Bifunctional Protein, Domain 2"/>
    <property type="match status" value="1"/>
</dbReference>
<organism evidence="3">
    <name type="scientific">Sesamum calycinum</name>
    <dbReference type="NCBI Taxonomy" id="2727403"/>
    <lineage>
        <taxon>Eukaryota</taxon>
        <taxon>Viridiplantae</taxon>
        <taxon>Streptophyta</taxon>
        <taxon>Embryophyta</taxon>
        <taxon>Tracheophyta</taxon>
        <taxon>Spermatophyta</taxon>
        <taxon>Magnoliopsida</taxon>
        <taxon>eudicotyledons</taxon>
        <taxon>Gunneridae</taxon>
        <taxon>Pentapetalae</taxon>
        <taxon>asterids</taxon>
        <taxon>lamiids</taxon>
        <taxon>Lamiales</taxon>
        <taxon>Pedaliaceae</taxon>
        <taxon>Sesamum</taxon>
    </lineage>
</organism>
<proteinExistence type="predicted"/>
<dbReference type="GO" id="GO:0005524">
    <property type="term" value="F:ATP binding"/>
    <property type="evidence" value="ECO:0007669"/>
    <property type="project" value="UniProtKB-KW"/>
</dbReference>
<dbReference type="GO" id="GO:0005739">
    <property type="term" value="C:mitochondrion"/>
    <property type="evidence" value="ECO:0007669"/>
    <property type="project" value="TreeGrafter"/>
</dbReference>
<evidence type="ECO:0000256" key="2">
    <source>
        <dbReference type="ARBA" id="ARBA00023146"/>
    </source>
</evidence>
<evidence type="ECO:0000313" key="3">
    <source>
        <dbReference type="EMBL" id="KAL0286553.1"/>
    </source>
</evidence>
<dbReference type="InterPro" id="IPR045864">
    <property type="entry name" value="aa-tRNA-synth_II/BPL/LPL"/>
</dbReference>
<dbReference type="SUPFAM" id="SSF55681">
    <property type="entry name" value="Class II aaRS and biotin synthetases"/>
    <property type="match status" value="1"/>
</dbReference>
<keyword evidence="3" id="KW-0436">Ligase</keyword>
<reference evidence="3" key="2">
    <citation type="journal article" date="2024" name="Plant">
        <title>Genomic evolution and insights into agronomic trait innovations of Sesamum species.</title>
        <authorList>
            <person name="Miao H."/>
            <person name="Wang L."/>
            <person name="Qu L."/>
            <person name="Liu H."/>
            <person name="Sun Y."/>
            <person name="Le M."/>
            <person name="Wang Q."/>
            <person name="Wei S."/>
            <person name="Zheng Y."/>
            <person name="Lin W."/>
            <person name="Duan Y."/>
            <person name="Cao H."/>
            <person name="Xiong S."/>
            <person name="Wang X."/>
            <person name="Wei L."/>
            <person name="Li C."/>
            <person name="Ma Q."/>
            <person name="Ju M."/>
            <person name="Zhao R."/>
            <person name="Li G."/>
            <person name="Mu C."/>
            <person name="Tian Q."/>
            <person name="Mei H."/>
            <person name="Zhang T."/>
            <person name="Gao T."/>
            <person name="Zhang H."/>
        </authorList>
    </citation>
    <scope>NUCLEOTIDE SEQUENCE</scope>
    <source>
        <strain evidence="3">KEN8</strain>
    </source>
</reference>
<dbReference type="AlphaFoldDB" id="A0AAW2IYQ4"/>
<sequence length="348" mass="38506">MVAKSKFHRVTYTEAVAILRKQRKRKFENKVEWGIDLASEHERYLTKEKFKAPVIVYNYPKAIKACNVKVVNLLTVAKEKRIMTFSSKGFVISDSGPVSIVRFPIIPLTSVPSGPHIMAISAGASSVYSSSGASYLDPSPPKEQVESEIKRASRDYFMFHFDFVFACVAIARSTQATAYYLLSADCSKLNYWGAGNDDHNHIMHAKSPNTNLVQPGEVMGFAILGSLSWLLRIPVTPGIIRFHVLMFRLSLVLHQGVPPTSWFLCSPLPVRPSTILPCGGNWMDLKPSIALVLFLRGNFCLNVSGQLVAWIDVSGKFPEIVTDHELMVVAIGELSLRGAIISTCVCSL</sequence>
<protein>
    <submittedName>
        <fullName evidence="3">Asparagine--tRNA ligase, cytoplasmic 3</fullName>
    </submittedName>
</protein>